<dbReference type="InterPro" id="IPR023198">
    <property type="entry name" value="PGP-like_dom2"/>
</dbReference>
<dbReference type="Pfam" id="PF13419">
    <property type="entry name" value="HAD_2"/>
    <property type="match status" value="1"/>
</dbReference>
<dbReference type="InterPro" id="IPR050155">
    <property type="entry name" value="HAD-like_hydrolase_sf"/>
</dbReference>
<keyword evidence="4" id="KW-0119">Carbohydrate metabolism</keyword>
<dbReference type="GO" id="GO:0046872">
    <property type="term" value="F:metal ion binding"/>
    <property type="evidence" value="ECO:0007669"/>
    <property type="project" value="UniProtKB-KW"/>
</dbReference>
<dbReference type="NCBIfam" id="TIGR01549">
    <property type="entry name" value="HAD-SF-IA-v1"/>
    <property type="match status" value="1"/>
</dbReference>
<evidence type="ECO:0000256" key="2">
    <source>
        <dbReference type="ARBA" id="ARBA00022801"/>
    </source>
</evidence>
<evidence type="ECO:0000256" key="1">
    <source>
        <dbReference type="ARBA" id="ARBA00022723"/>
    </source>
</evidence>
<protein>
    <recommendedName>
        <fullName evidence="7">Phosphoglycolate phosphatase</fullName>
    </recommendedName>
</protein>
<dbReference type="Gene3D" id="3.40.50.1000">
    <property type="entry name" value="HAD superfamily/HAD-like"/>
    <property type="match status" value="1"/>
</dbReference>
<dbReference type="STRING" id="1232683.ADIMK_0394"/>
<evidence type="ECO:0000256" key="4">
    <source>
        <dbReference type="ARBA" id="ARBA00023277"/>
    </source>
</evidence>
<dbReference type="GO" id="GO:0008967">
    <property type="term" value="F:phosphoglycolate phosphatase activity"/>
    <property type="evidence" value="ECO:0007669"/>
    <property type="project" value="TreeGrafter"/>
</dbReference>
<evidence type="ECO:0000256" key="3">
    <source>
        <dbReference type="ARBA" id="ARBA00022842"/>
    </source>
</evidence>
<organism evidence="5 6">
    <name type="scientific">Marinobacterium lacunae</name>
    <dbReference type="NCBI Taxonomy" id="1232683"/>
    <lineage>
        <taxon>Bacteria</taxon>
        <taxon>Pseudomonadati</taxon>
        <taxon>Pseudomonadota</taxon>
        <taxon>Gammaproteobacteria</taxon>
        <taxon>Oceanospirillales</taxon>
        <taxon>Oceanospirillaceae</taxon>
        <taxon>Marinobacterium</taxon>
    </lineage>
</organism>
<dbReference type="GO" id="GO:0006281">
    <property type="term" value="P:DNA repair"/>
    <property type="evidence" value="ECO:0007669"/>
    <property type="project" value="TreeGrafter"/>
</dbReference>
<keyword evidence="3" id="KW-0460">Magnesium</keyword>
<dbReference type="GO" id="GO:0005829">
    <property type="term" value="C:cytosol"/>
    <property type="evidence" value="ECO:0007669"/>
    <property type="project" value="TreeGrafter"/>
</dbReference>
<dbReference type="InterPro" id="IPR036412">
    <property type="entry name" value="HAD-like_sf"/>
</dbReference>
<keyword evidence="6" id="KW-1185">Reference proteome</keyword>
<dbReference type="eggNOG" id="COG0546">
    <property type="taxonomic scope" value="Bacteria"/>
</dbReference>
<name>A0A081G3T2_9GAMM</name>
<dbReference type="Proteomes" id="UP000028252">
    <property type="component" value="Unassembled WGS sequence"/>
</dbReference>
<dbReference type="PANTHER" id="PTHR43434">
    <property type="entry name" value="PHOSPHOGLYCOLATE PHOSPHATASE"/>
    <property type="match status" value="1"/>
</dbReference>
<evidence type="ECO:0000313" key="6">
    <source>
        <dbReference type="Proteomes" id="UP000028252"/>
    </source>
</evidence>
<dbReference type="PATRIC" id="fig|1232683.4.peg.389"/>
<dbReference type="SUPFAM" id="SSF56784">
    <property type="entry name" value="HAD-like"/>
    <property type="match status" value="1"/>
</dbReference>
<dbReference type="SFLD" id="SFLDG01135">
    <property type="entry name" value="C1.5.6:_HAD__Beta-PGM__Phospha"/>
    <property type="match status" value="1"/>
</dbReference>
<dbReference type="InterPro" id="IPR006439">
    <property type="entry name" value="HAD-SF_hydro_IA"/>
</dbReference>
<keyword evidence="1" id="KW-0479">Metal-binding</keyword>
<dbReference type="RefSeq" id="WP_036182902.1">
    <property type="nucleotide sequence ID" value="NZ_JMQN01000011.1"/>
</dbReference>
<dbReference type="PANTHER" id="PTHR43434:SF23">
    <property type="entry name" value="PHOSPHOGLYCOLATE PHOSPHATASE"/>
    <property type="match status" value="1"/>
</dbReference>
<dbReference type="AlphaFoldDB" id="A0A081G3T2"/>
<sequence>MPSYSGVLFDLDGTLLDTALDFYWVADRMKSTRGLAPIDRTRFRQHVSEGARAMVASAFDIPIDAPDITPLLEEFLELYAQHSMIESRLFDGIPELLDWLEEMQVKWGIVTNKPERFTRTIVDKLGLSTRCSSLICPEQVTNRKPDPESLLLASHEIGRPPHKTLYIGDHRRDIEAGRRAGMTTIGCLYGYIHNDDNPNLWNSDHLVSNTRELSTLLKCLYSDRR</sequence>
<dbReference type="Gene3D" id="1.10.150.240">
    <property type="entry name" value="Putative phosphatase, domain 2"/>
    <property type="match status" value="1"/>
</dbReference>
<dbReference type="OrthoDB" id="9776368at2"/>
<proteinExistence type="predicted"/>
<evidence type="ECO:0000313" key="5">
    <source>
        <dbReference type="EMBL" id="KEA65437.1"/>
    </source>
</evidence>
<accession>A0A081G3T2</accession>
<dbReference type="NCBIfam" id="TIGR01509">
    <property type="entry name" value="HAD-SF-IA-v3"/>
    <property type="match status" value="1"/>
</dbReference>
<gene>
    <name evidence="5" type="ORF">ADIMK_0394</name>
</gene>
<dbReference type="InterPro" id="IPR041492">
    <property type="entry name" value="HAD_2"/>
</dbReference>
<comment type="caution">
    <text evidence="5">The sequence shown here is derived from an EMBL/GenBank/DDBJ whole genome shotgun (WGS) entry which is preliminary data.</text>
</comment>
<dbReference type="SFLD" id="SFLDS00003">
    <property type="entry name" value="Haloacid_Dehalogenase"/>
    <property type="match status" value="1"/>
</dbReference>
<dbReference type="FunFam" id="3.40.50.1000:FF:000022">
    <property type="entry name" value="Phosphoglycolate phosphatase"/>
    <property type="match status" value="1"/>
</dbReference>
<keyword evidence="2" id="KW-0378">Hydrolase</keyword>
<dbReference type="EMBL" id="JMQN01000011">
    <property type="protein sequence ID" value="KEA65437.1"/>
    <property type="molecule type" value="Genomic_DNA"/>
</dbReference>
<dbReference type="InterPro" id="IPR023214">
    <property type="entry name" value="HAD_sf"/>
</dbReference>
<dbReference type="SFLD" id="SFLDG01129">
    <property type="entry name" value="C1.5:_HAD__Beta-PGM__Phosphata"/>
    <property type="match status" value="1"/>
</dbReference>
<evidence type="ECO:0008006" key="7">
    <source>
        <dbReference type="Google" id="ProtNLM"/>
    </source>
</evidence>
<reference evidence="5 6" key="1">
    <citation type="submission" date="2014-04" db="EMBL/GenBank/DDBJ databases">
        <title>Marinobacterium kochiensis sp. nov., isolated from sediment sample collected from Kochi backwaters in Kerala, India.</title>
        <authorList>
            <person name="Singh A."/>
            <person name="Pinnaka A.K."/>
        </authorList>
    </citation>
    <scope>NUCLEOTIDE SEQUENCE [LARGE SCALE GENOMIC DNA]</scope>
    <source>
        <strain evidence="5 6">AK27</strain>
    </source>
</reference>